<proteinExistence type="predicted"/>
<dbReference type="EMBL" id="CP026520">
    <property type="protein sequence ID" value="QAV21460.1"/>
    <property type="molecule type" value="Genomic_DNA"/>
</dbReference>
<dbReference type="AlphaFoldDB" id="A0A410X4D3"/>
<organism evidence="1 2">
    <name type="scientific">Paenibacillus chitinolyticus</name>
    <dbReference type="NCBI Taxonomy" id="79263"/>
    <lineage>
        <taxon>Bacteria</taxon>
        <taxon>Bacillati</taxon>
        <taxon>Bacillota</taxon>
        <taxon>Bacilli</taxon>
        <taxon>Bacillales</taxon>
        <taxon>Paenibacillaceae</taxon>
        <taxon>Paenibacillus</taxon>
    </lineage>
</organism>
<evidence type="ECO:0000313" key="1">
    <source>
        <dbReference type="EMBL" id="QAV21460.1"/>
    </source>
</evidence>
<sequence length="123" mass="14126">MRLIPILHKILPAIMGLVSHFVSGELQIEAKMNMMGICFFYSCREGWIVFQQQQAPELAREASELYMRVNRPGMAKITWSRQVDEVKVFEFFGGDLPVVHSYRQAGEQTVRVTGHTRIQPNDS</sequence>
<name>A0A410X4D3_9BACL</name>
<reference evidence="1 2" key="1">
    <citation type="submission" date="2018-01" db="EMBL/GenBank/DDBJ databases">
        <title>The whole genome sequencing and assembly of Paenibacillus chitinolyticus KCCM 41400 strain.</title>
        <authorList>
            <person name="Kim J.-Y."/>
            <person name="Park M.-K."/>
            <person name="Lee Y.-J."/>
            <person name="Yi H."/>
            <person name="Bahn Y.-S."/>
            <person name="Kim J.F."/>
            <person name="Lee D.-W."/>
        </authorList>
    </citation>
    <scope>NUCLEOTIDE SEQUENCE [LARGE SCALE GENOMIC DNA]</scope>
    <source>
        <strain evidence="1 2">KCCM 41400</strain>
    </source>
</reference>
<dbReference type="KEGG" id="pchi:PC41400_28825"/>
<gene>
    <name evidence="1" type="ORF">PC41400_28825</name>
</gene>
<protein>
    <submittedName>
        <fullName evidence="1">Uncharacterized protein</fullName>
    </submittedName>
</protein>
<accession>A0A410X4D3</accession>
<evidence type="ECO:0000313" key="2">
    <source>
        <dbReference type="Proteomes" id="UP000288943"/>
    </source>
</evidence>
<dbReference type="Proteomes" id="UP000288943">
    <property type="component" value="Chromosome"/>
</dbReference>